<organism evidence="1 2">
    <name type="scientific">Rhizopus oryzae</name>
    <name type="common">Mucormycosis agent</name>
    <name type="synonym">Rhizopus arrhizus var. delemar</name>
    <dbReference type="NCBI Taxonomy" id="64495"/>
    <lineage>
        <taxon>Eukaryota</taxon>
        <taxon>Fungi</taxon>
        <taxon>Fungi incertae sedis</taxon>
        <taxon>Mucoromycota</taxon>
        <taxon>Mucoromycotina</taxon>
        <taxon>Mucoromycetes</taxon>
        <taxon>Mucorales</taxon>
        <taxon>Mucorineae</taxon>
        <taxon>Rhizopodaceae</taxon>
        <taxon>Rhizopus</taxon>
    </lineage>
</organism>
<name>A0A9P6X7U8_RHIOR</name>
<dbReference type="Proteomes" id="UP000716291">
    <property type="component" value="Unassembled WGS sequence"/>
</dbReference>
<comment type="caution">
    <text evidence="1">The sequence shown here is derived from an EMBL/GenBank/DDBJ whole genome shotgun (WGS) entry which is preliminary data.</text>
</comment>
<gene>
    <name evidence="1" type="ORF">G6F64_007028</name>
</gene>
<evidence type="ECO:0000313" key="2">
    <source>
        <dbReference type="Proteomes" id="UP000716291"/>
    </source>
</evidence>
<accession>A0A9P6X7U8</accession>
<dbReference type="EMBL" id="JAANQT010000994">
    <property type="protein sequence ID" value="KAG1307166.1"/>
    <property type="molecule type" value="Genomic_DNA"/>
</dbReference>
<dbReference type="OrthoDB" id="2289386at2759"/>
<evidence type="ECO:0000313" key="1">
    <source>
        <dbReference type="EMBL" id="KAG1307166.1"/>
    </source>
</evidence>
<sequence>MAPFLIWEFYENPKDQVDQRDLCEIIKTPVIESSDYRPLKHYDLRTIENVAGNWIDLMCSPSNYIPRERGERTSAIDGVIPILKSLFRPFNDIVTMRWIEIEEDGTKRHKWDGVMNHVDSKAAVMLIEFAGGFVNVDSNKLLSDTIKTYRNTARILNSKNSDTKHPPYRVYVRTRKATLDIPYYPGGLKTAVKQFPDVFSWRNTVIGSVKSPWRGVVTGKPLVCQTGGCWFDPRVWHSFHVVHNAHTVFPVWFL</sequence>
<protein>
    <submittedName>
        <fullName evidence="1">Uncharacterized protein</fullName>
    </submittedName>
</protein>
<dbReference type="AlphaFoldDB" id="A0A9P6X7U8"/>
<reference evidence="1" key="1">
    <citation type="journal article" date="2020" name="Microb. Genom.">
        <title>Genetic diversity of clinical and environmental Mucorales isolates obtained from an investigation of mucormycosis cases among solid organ transplant recipients.</title>
        <authorList>
            <person name="Nguyen M.H."/>
            <person name="Kaul D."/>
            <person name="Muto C."/>
            <person name="Cheng S.J."/>
            <person name="Richter R.A."/>
            <person name="Bruno V.M."/>
            <person name="Liu G."/>
            <person name="Beyhan S."/>
            <person name="Sundermann A.J."/>
            <person name="Mounaud S."/>
            <person name="Pasculle A.W."/>
            <person name="Nierman W.C."/>
            <person name="Driscoll E."/>
            <person name="Cumbie R."/>
            <person name="Clancy C.J."/>
            <person name="Dupont C.L."/>
        </authorList>
    </citation>
    <scope>NUCLEOTIDE SEQUENCE</scope>
    <source>
        <strain evidence="1">GL11</strain>
    </source>
</reference>
<keyword evidence="2" id="KW-1185">Reference proteome</keyword>
<proteinExistence type="predicted"/>